<evidence type="ECO:0000256" key="1">
    <source>
        <dbReference type="SAM" id="SignalP"/>
    </source>
</evidence>
<gene>
    <name evidence="2" type="ORF">g.6242</name>
</gene>
<accession>A0A1B6M1L4</accession>
<organism evidence="2">
    <name type="scientific">Graphocephala atropunctata</name>
    <dbReference type="NCBI Taxonomy" id="36148"/>
    <lineage>
        <taxon>Eukaryota</taxon>
        <taxon>Metazoa</taxon>
        <taxon>Ecdysozoa</taxon>
        <taxon>Arthropoda</taxon>
        <taxon>Hexapoda</taxon>
        <taxon>Insecta</taxon>
        <taxon>Pterygota</taxon>
        <taxon>Neoptera</taxon>
        <taxon>Paraneoptera</taxon>
        <taxon>Hemiptera</taxon>
        <taxon>Auchenorrhyncha</taxon>
        <taxon>Membracoidea</taxon>
        <taxon>Cicadellidae</taxon>
        <taxon>Cicadellinae</taxon>
        <taxon>Cicadellini</taxon>
        <taxon>Graphocephala</taxon>
    </lineage>
</organism>
<dbReference type="SUPFAM" id="SSF100895">
    <property type="entry name" value="Kazal-type serine protease inhibitors"/>
    <property type="match status" value="1"/>
</dbReference>
<proteinExistence type="predicted"/>
<feature type="signal peptide" evidence="1">
    <location>
        <begin position="1"/>
        <end position="18"/>
    </location>
</feature>
<dbReference type="InterPro" id="IPR036058">
    <property type="entry name" value="Kazal_dom_sf"/>
</dbReference>
<feature type="chain" id="PRO_5008587882" description="Kazal-like domain-containing protein" evidence="1">
    <location>
        <begin position="19"/>
        <end position="107"/>
    </location>
</feature>
<dbReference type="AlphaFoldDB" id="A0A1B6M1L4"/>
<reference evidence="2" key="1">
    <citation type="submission" date="2015-11" db="EMBL/GenBank/DDBJ databases">
        <title>De novo transcriptome assembly of four potential Pierce s Disease insect vectors from Arizona vineyards.</title>
        <authorList>
            <person name="Tassone E.E."/>
        </authorList>
    </citation>
    <scope>NUCLEOTIDE SEQUENCE</scope>
</reference>
<name>A0A1B6M1L4_9HEMI</name>
<keyword evidence="1" id="KW-0732">Signal</keyword>
<evidence type="ECO:0000313" key="2">
    <source>
        <dbReference type="EMBL" id="JAT29805.1"/>
    </source>
</evidence>
<dbReference type="EMBL" id="GEBQ01010172">
    <property type="protein sequence ID" value="JAT29805.1"/>
    <property type="molecule type" value="Transcribed_RNA"/>
</dbReference>
<protein>
    <recommendedName>
        <fullName evidence="3">Kazal-like domain-containing protein</fullName>
    </recommendedName>
</protein>
<evidence type="ECO:0008006" key="3">
    <source>
        <dbReference type="Google" id="ProtNLM"/>
    </source>
</evidence>
<sequence>MRFHFLVVLLTGSVTAIAGMPGIFSSIRERLETWRACRCDCPVYFDAVCGFDHDNGYIVADNMCLMLRHNHCHKTNYVVVQKSICEGLPNSTKHFMPPLLIITKTLV</sequence>